<comment type="caution">
    <text evidence="1">The sequence shown here is derived from an EMBL/GenBank/DDBJ whole genome shotgun (WGS) entry which is preliminary data.</text>
</comment>
<dbReference type="EMBL" id="BSYO01000007">
    <property type="protein sequence ID" value="GMH07569.1"/>
    <property type="molecule type" value="Genomic_DNA"/>
</dbReference>
<reference evidence="1" key="1">
    <citation type="submission" date="2023-05" db="EMBL/GenBank/DDBJ databases">
        <title>Nepenthes gracilis genome sequencing.</title>
        <authorList>
            <person name="Fukushima K."/>
        </authorList>
    </citation>
    <scope>NUCLEOTIDE SEQUENCE</scope>
    <source>
        <strain evidence="1">SING2019-196</strain>
    </source>
</reference>
<protein>
    <submittedName>
        <fullName evidence="1">Uncharacterized protein</fullName>
    </submittedName>
</protein>
<evidence type="ECO:0000313" key="2">
    <source>
        <dbReference type="Proteomes" id="UP001279734"/>
    </source>
</evidence>
<proteinExistence type="predicted"/>
<keyword evidence="2" id="KW-1185">Reference proteome</keyword>
<organism evidence="1 2">
    <name type="scientific">Nepenthes gracilis</name>
    <name type="common">Slender pitcher plant</name>
    <dbReference type="NCBI Taxonomy" id="150966"/>
    <lineage>
        <taxon>Eukaryota</taxon>
        <taxon>Viridiplantae</taxon>
        <taxon>Streptophyta</taxon>
        <taxon>Embryophyta</taxon>
        <taxon>Tracheophyta</taxon>
        <taxon>Spermatophyta</taxon>
        <taxon>Magnoliopsida</taxon>
        <taxon>eudicotyledons</taxon>
        <taxon>Gunneridae</taxon>
        <taxon>Pentapetalae</taxon>
        <taxon>Caryophyllales</taxon>
        <taxon>Nepenthaceae</taxon>
        <taxon>Nepenthes</taxon>
    </lineage>
</organism>
<name>A0AAD3SBE5_NEPGR</name>
<sequence length="170" mass="18168">MLHGTFAAHSFSSGAVVKVASVALLTWALFGDRDVADVVSVLLDPLSFVIANMAPLASYTLTGWLGDALRLLHPPFPGWVWAVGEKKSHFTRWPLVPSFPPVGSTDMAPVATRDDPDVSGLTGTCGCSLYQVVGFLPEFLVWTPADSDEEELLRIDAPVLTNPSSGVTIM</sequence>
<evidence type="ECO:0000313" key="1">
    <source>
        <dbReference type="EMBL" id="GMH07569.1"/>
    </source>
</evidence>
<accession>A0AAD3SBE5</accession>
<dbReference type="AlphaFoldDB" id="A0AAD3SBE5"/>
<gene>
    <name evidence="1" type="ORF">Nepgr_009409</name>
</gene>
<dbReference type="Proteomes" id="UP001279734">
    <property type="component" value="Unassembled WGS sequence"/>
</dbReference>